<dbReference type="GO" id="GO:0005737">
    <property type="term" value="C:cytoplasm"/>
    <property type="evidence" value="ECO:0007669"/>
    <property type="project" value="UniProtKB-SubCell"/>
</dbReference>
<dbReference type="InterPro" id="IPR044974">
    <property type="entry name" value="Disease_R_plants"/>
</dbReference>
<keyword evidence="16" id="KW-1185">Reference proteome</keyword>
<dbReference type="InterPro" id="IPR042197">
    <property type="entry name" value="Apaf_helical"/>
</dbReference>
<keyword evidence="4" id="KW-0963">Cytoplasm</keyword>
<dbReference type="EC" id="3.2.2.6" evidence="3"/>
<dbReference type="InterPro" id="IPR058192">
    <property type="entry name" value="WHD_ROQ1-like"/>
</dbReference>
<dbReference type="FunFam" id="3.40.50.10140:FF:000007">
    <property type="entry name" value="Disease resistance protein (TIR-NBS-LRR class)"/>
    <property type="match status" value="1"/>
</dbReference>
<evidence type="ECO:0000259" key="14">
    <source>
        <dbReference type="PROSITE" id="PS50104"/>
    </source>
</evidence>
<evidence type="ECO:0000256" key="8">
    <source>
        <dbReference type="ARBA" id="ARBA00022821"/>
    </source>
</evidence>
<evidence type="ECO:0000256" key="13">
    <source>
        <dbReference type="SAM" id="MobiDB-lite"/>
    </source>
</evidence>
<keyword evidence="5" id="KW-0433">Leucine-rich repeat</keyword>
<comment type="catalytic activity">
    <reaction evidence="11">
        <text>NAD(+) + H2O = ADP-D-ribose + nicotinamide + H(+)</text>
        <dbReference type="Rhea" id="RHEA:16301"/>
        <dbReference type="ChEBI" id="CHEBI:15377"/>
        <dbReference type="ChEBI" id="CHEBI:15378"/>
        <dbReference type="ChEBI" id="CHEBI:17154"/>
        <dbReference type="ChEBI" id="CHEBI:57540"/>
        <dbReference type="ChEBI" id="CHEBI:57967"/>
        <dbReference type="EC" id="3.2.2.6"/>
    </reaction>
    <physiologicalReaction direction="left-to-right" evidence="11">
        <dbReference type="Rhea" id="RHEA:16302"/>
    </physiologicalReaction>
</comment>
<evidence type="ECO:0000256" key="9">
    <source>
        <dbReference type="ARBA" id="ARBA00023027"/>
    </source>
</evidence>
<dbReference type="InterPro" id="IPR003591">
    <property type="entry name" value="Leu-rich_rpt_typical-subtyp"/>
</dbReference>
<dbReference type="SUPFAM" id="SSF52200">
    <property type="entry name" value="Toll/Interleukin receptor TIR domain"/>
    <property type="match status" value="1"/>
</dbReference>
<dbReference type="Pfam" id="PF23282">
    <property type="entry name" value="WHD_ROQ1"/>
    <property type="match status" value="1"/>
</dbReference>
<proteinExistence type="inferred from homology"/>
<dbReference type="Gene3D" id="3.80.10.10">
    <property type="entry name" value="Ribonuclease Inhibitor"/>
    <property type="match status" value="2"/>
</dbReference>
<dbReference type="InterPro" id="IPR045344">
    <property type="entry name" value="C-JID"/>
</dbReference>
<dbReference type="SMART" id="SM00255">
    <property type="entry name" value="TIR"/>
    <property type="match status" value="1"/>
</dbReference>
<dbReference type="InterPro" id="IPR002182">
    <property type="entry name" value="NB-ARC"/>
</dbReference>
<dbReference type="PRINTS" id="PR00364">
    <property type="entry name" value="DISEASERSIST"/>
</dbReference>
<keyword evidence="8" id="KW-0611">Plant defense</keyword>
<protein>
    <recommendedName>
        <fullName evidence="3">ADP-ribosyl cyclase/cyclic ADP-ribose hydrolase</fullName>
        <ecNumber evidence="3">3.2.2.6</ecNumber>
    </recommendedName>
</protein>
<dbReference type="EMBL" id="JARBHA010000018">
    <property type="protein sequence ID" value="KAJ9675657.1"/>
    <property type="molecule type" value="Genomic_DNA"/>
</dbReference>
<evidence type="ECO:0000256" key="12">
    <source>
        <dbReference type="ARBA" id="ARBA00061488"/>
    </source>
</evidence>
<dbReference type="PANTHER" id="PTHR11017:SF570">
    <property type="entry name" value="DISEASE RESISTANCE PROTEIN (TIR-NBS CLASS)-RELATED"/>
    <property type="match status" value="1"/>
</dbReference>
<dbReference type="GO" id="GO:0005634">
    <property type="term" value="C:nucleus"/>
    <property type="evidence" value="ECO:0007669"/>
    <property type="project" value="UniProtKB-SubCell"/>
</dbReference>
<dbReference type="SMART" id="SM00369">
    <property type="entry name" value="LRR_TYP"/>
    <property type="match status" value="3"/>
</dbReference>
<name>A0AA38YSE0_VITRO</name>
<feature type="region of interest" description="Disordered" evidence="13">
    <location>
        <begin position="1023"/>
        <end position="1066"/>
    </location>
</feature>
<dbReference type="InterPro" id="IPR032675">
    <property type="entry name" value="LRR_dom_sf"/>
</dbReference>
<evidence type="ECO:0000256" key="1">
    <source>
        <dbReference type="ARBA" id="ARBA00004123"/>
    </source>
</evidence>
<dbReference type="PANTHER" id="PTHR11017">
    <property type="entry name" value="LEUCINE-RICH REPEAT-CONTAINING PROTEIN"/>
    <property type="match status" value="1"/>
</dbReference>
<dbReference type="InterPro" id="IPR036390">
    <property type="entry name" value="WH_DNA-bd_sf"/>
</dbReference>
<dbReference type="GO" id="GO:0043068">
    <property type="term" value="P:positive regulation of programmed cell death"/>
    <property type="evidence" value="ECO:0007669"/>
    <property type="project" value="UniProtKB-ARBA"/>
</dbReference>
<dbReference type="InterPro" id="IPR000157">
    <property type="entry name" value="TIR_dom"/>
</dbReference>
<evidence type="ECO:0000256" key="3">
    <source>
        <dbReference type="ARBA" id="ARBA00011982"/>
    </source>
</evidence>
<comment type="subcellular location">
    <subcellularLocation>
        <location evidence="2">Cytoplasm</location>
    </subcellularLocation>
    <subcellularLocation>
        <location evidence="1">Nucleus</location>
    </subcellularLocation>
</comment>
<keyword evidence="7" id="KW-0378">Hydrolase</keyword>
<dbReference type="AlphaFoldDB" id="A0AA38YSE0"/>
<dbReference type="Proteomes" id="UP001168098">
    <property type="component" value="Unassembled WGS sequence"/>
</dbReference>
<dbReference type="InterPro" id="IPR001611">
    <property type="entry name" value="Leu-rich_rpt"/>
</dbReference>
<sequence length="1253" mass="143890">MASASTQRFSSSSIYDVFLSFRGEDTRCHFTDHLYSALIGNGVHTFRDHEELERGDAIAPGLLKAIEQSRISIVVFSENYAQSRWCLDELVKIIECKTEREQIVLPVFYHVDPSHVRKQMGSYGEAFAYHEKDADLKKREKIQKWRTALTETSNLSGWHLRDHQSESVVIEEITKNIITRLNPKSLYVSENIVGMNIRMEKLRSLINIYLNKVRMVGICGIGGIGKTTIAKALYNQISNQFQGVSFLANVREKSEYDFGLLQEKNREISNVHEGMNVIKNELSLRRVLVVLDDVDNLRQLIHLVGKHDWFGQGSRILITTRDRHLLDAHGVDEPYHEIEELNSKEALQLFSLYAFKQNFPQEDYKDLSDRIVKYATGLPLALQVLGSHLCKKTPSEWESELRKLEREPAPEIQNVLKISYDGLDRTQREIFLDIACFFKGQDKDFVSRILDGCDFYAESGFRVLRDRCLITILHNTICMHDLIQKMGWEIVREQYPKEPGKWSRLWEPKDVFHVLTRNTGTEAIERIFLDMSTSEQMQFTTEAFKMMNKLRLLKVHQDAKYDSMVYSWMPVEPSKVLLSQVHFCRDFEFPSQELRCLHWDGYPLESLPSNFYAKNLVELNLWCSNIKQLWKTELHKNLKVINLSYSEHLNKIPNPSSVPNLEILTLEGCVNLESLPRSIYKLRRLKTLCCSGCVNLSSFPEIMGNMENLRELYLDDTAIVKLPSSIKHLKGLEYLTLVMCDDLITVPQSICNLTSLKLLNFSSCSKLEKLPEDLKSLKCLETLSLHAVNCQLPSLSSLCSLRKLYLGRSNLTQGVIQSNNLLNSLKVLDLSRSNVIDKGILIRICHLSSLEELNLKNCNLMDGEIPSEVCQLSSLEILDLSWNHFNSIPASISQLSKLKALGLSHCKMLQQIPELPSTLRLLDAHNSHCALSSPSSFLPSSFSKFQDFECSGSSQVYLCDSPYYFGEGVYIVIPGINGIPEWIMNQNMGNHVTIDLPQDWYADKDFLGFALCSAYVPLDNESEDDFEHGLEDKSEIQSENEPDHDEWAHKSEDESENGSTNKSDYKSEDAFEDEDLAPCSLHCKLTFLGDQLAFLDYLSLESRCECYENDGASSQVWVLYYPKVAIEEKYHSNKWRGLKALFYGFFDGVPVKVEKCGMQLIYAKNDEYNRLTLRKHNDSQENLGDQRSTVEDVNVNDQRSCDDAQNTTQKKHLPIMQYMNGNDPGMQDDEQNHMPTWLNLLLNIVEWICCRRH</sequence>
<evidence type="ECO:0000256" key="2">
    <source>
        <dbReference type="ARBA" id="ARBA00004496"/>
    </source>
</evidence>
<evidence type="ECO:0000256" key="5">
    <source>
        <dbReference type="ARBA" id="ARBA00022614"/>
    </source>
</evidence>
<dbReference type="InterPro" id="IPR055414">
    <property type="entry name" value="LRR_R13L4/SHOC2-like"/>
</dbReference>
<feature type="domain" description="TIR" evidence="14">
    <location>
        <begin position="13"/>
        <end position="181"/>
    </location>
</feature>
<keyword evidence="10" id="KW-0539">Nucleus</keyword>
<dbReference type="FunFam" id="1.10.8.430:FF:000002">
    <property type="entry name" value="Disease resistance protein (TIR-NBS-LRR class)"/>
    <property type="match status" value="1"/>
</dbReference>
<evidence type="ECO:0000256" key="11">
    <source>
        <dbReference type="ARBA" id="ARBA00047304"/>
    </source>
</evidence>
<dbReference type="SUPFAM" id="SSF52540">
    <property type="entry name" value="P-loop containing nucleoside triphosphate hydrolases"/>
    <property type="match status" value="1"/>
</dbReference>
<reference evidence="15 16" key="1">
    <citation type="journal article" date="2023" name="BMC Biotechnol.">
        <title>Vitis rotundifolia cv Carlos genome sequencing.</title>
        <authorList>
            <person name="Huff M."/>
            <person name="Hulse-Kemp A."/>
            <person name="Scheffler B."/>
            <person name="Youngblood R."/>
            <person name="Simpson S."/>
            <person name="Babiker E."/>
            <person name="Staton M."/>
        </authorList>
    </citation>
    <scope>NUCLEOTIDE SEQUENCE [LARGE SCALE GENOMIC DNA]</scope>
    <source>
        <tissue evidence="15">Leaf</tissue>
    </source>
</reference>
<dbReference type="Gene3D" id="3.40.50.300">
    <property type="entry name" value="P-loop containing nucleotide triphosphate hydrolases"/>
    <property type="match status" value="1"/>
</dbReference>
<comment type="similarity">
    <text evidence="12">Belongs to the disease resistance TIR-NB-LRR family.</text>
</comment>
<dbReference type="SUPFAM" id="SSF52047">
    <property type="entry name" value="RNI-like"/>
    <property type="match status" value="1"/>
</dbReference>
<dbReference type="SUPFAM" id="SSF46785">
    <property type="entry name" value="Winged helix' DNA-binding domain"/>
    <property type="match status" value="1"/>
</dbReference>
<dbReference type="InterPro" id="IPR035897">
    <property type="entry name" value="Toll_tir_struct_dom_sf"/>
</dbReference>
<evidence type="ECO:0000313" key="16">
    <source>
        <dbReference type="Proteomes" id="UP001168098"/>
    </source>
</evidence>
<dbReference type="Gene3D" id="1.10.8.430">
    <property type="entry name" value="Helical domain of apoptotic protease-activating factors"/>
    <property type="match status" value="1"/>
</dbReference>
<dbReference type="GO" id="GO:0061809">
    <property type="term" value="F:NAD+ nucleosidase activity, cyclic ADP-ribose generating"/>
    <property type="evidence" value="ECO:0007669"/>
    <property type="project" value="UniProtKB-EC"/>
</dbReference>
<evidence type="ECO:0000256" key="7">
    <source>
        <dbReference type="ARBA" id="ARBA00022801"/>
    </source>
</evidence>
<dbReference type="PROSITE" id="PS50104">
    <property type="entry name" value="TIR"/>
    <property type="match status" value="1"/>
</dbReference>
<feature type="compositionally biased region" description="Basic and acidic residues" evidence="13">
    <location>
        <begin position="1027"/>
        <end position="1036"/>
    </location>
</feature>
<comment type="caution">
    <text evidence="15">The sequence shown here is derived from an EMBL/GenBank/DDBJ whole genome shotgun (WGS) entry which is preliminary data.</text>
</comment>
<keyword evidence="9" id="KW-0520">NAD</keyword>
<organism evidence="15 16">
    <name type="scientific">Vitis rotundifolia</name>
    <name type="common">Muscadine grape</name>
    <dbReference type="NCBI Taxonomy" id="103349"/>
    <lineage>
        <taxon>Eukaryota</taxon>
        <taxon>Viridiplantae</taxon>
        <taxon>Streptophyta</taxon>
        <taxon>Embryophyta</taxon>
        <taxon>Tracheophyta</taxon>
        <taxon>Spermatophyta</taxon>
        <taxon>Magnoliopsida</taxon>
        <taxon>eudicotyledons</taxon>
        <taxon>Gunneridae</taxon>
        <taxon>Pentapetalae</taxon>
        <taxon>rosids</taxon>
        <taxon>Vitales</taxon>
        <taxon>Vitaceae</taxon>
        <taxon>Viteae</taxon>
        <taxon>Vitis</taxon>
    </lineage>
</organism>
<dbReference type="Pfam" id="PF23598">
    <property type="entry name" value="LRR_14"/>
    <property type="match status" value="2"/>
</dbReference>
<dbReference type="Pfam" id="PF01582">
    <property type="entry name" value="TIR"/>
    <property type="match status" value="1"/>
</dbReference>
<evidence type="ECO:0000313" key="15">
    <source>
        <dbReference type="EMBL" id="KAJ9675657.1"/>
    </source>
</evidence>
<dbReference type="Gene3D" id="3.40.50.10140">
    <property type="entry name" value="Toll/interleukin-1 receptor homology (TIR) domain"/>
    <property type="match status" value="1"/>
</dbReference>
<accession>A0AA38YSE0</accession>
<dbReference type="GO" id="GO:0043531">
    <property type="term" value="F:ADP binding"/>
    <property type="evidence" value="ECO:0007669"/>
    <property type="project" value="InterPro"/>
</dbReference>
<gene>
    <name evidence="15" type="ORF">PVL29_024533</name>
</gene>
<evidence type="ECO:0000256" key="6">
    <source>
        <dbReference type="ARBA" id="ARBA00022737"/>
    </source>
</evidence>
<evidence type="ECO:0000256" key="4">
    <source>
        <dbReference type="ARBA" id="ARBA00022490"/>
    </source>
</evidence>
<dbReference type="PROSITE" id="PS51450">
    <property type="entry name" value="LRR"/>
    <property type="match status" value="1"/>
</dbReference>
<evidence type="ECO:0000256" key="10">
    <source>
        <dbReference type="ARBA" id="ARBA00023242"/>
    </source>
</evidence>
<dbReference type="GO" id="GO:0007165">
    <property type="term" value="P:signal transduction"/>
    <property type="evidence" value="ECO:0007669"/>
    <property type="project" value="InterPro"/>
</dbReference>
<dbReference type="GO" id="GO:0050832">
    <property type="term" value="P:defense response to fungus"/>
    <property type="evidence" value="ECO:0007669"/>
    <property type="project" value="UniProtKB-ARBA"/>
</dbReference>
<keyword evidence="6" id="KW-0677">Repeat</keyword>
<dbReference type="InterPro" id="IPR027417">
    <property type="entry name" value="P-loop_NTPase"/>
</dbReference>
<dbReference type="Pfam" id="PF20160">
    <property type="entry name" value="C-JID"/>
    <property type="match status" value="1"/>
</dbReference>
<dbReference type="Pfam" id="PF00931">
    <property type="entry name" value="NB-ARC"/>
    <property type="match status" value="1"/>
</dbReference>